<feature type="transmembrane region" description="Helical" evidence="1">
    <location>
        <begin position="22"/>
        <end position="41"/>
    </location>
</feature>
<evidence type="ECO:0000313" key="2">
    <source>
        <dbReference type="EMBL" id="GGH55763.1"/>
    </source>
</evidence>
<keyword evidence="1" id="KW-0472">Membrane</keyword>
<dbReference type="RefSeq" id="WP_188939365.1">
    <property type="nucleotide sequence ID" value="NZ_BMIA01000009.1"/>
</dbReference>
<dbReference type="Pfam" id="PF13571">
    <property type="entry name" value="DUF4133"/>
    <property type="match status" value="1"/>
</dbReference>
<accession>A0ABQ1ZC85</accession>
<dbReference type="EMBL" id="BMIA01000009">
    <property type="protein sequence ID" value="GGH55763.1"/>
    <property type="molecule type" value="Genomic_DNA"/>
</dbReference>
<keyword evidence="1" id="KW-1133">Transmembrane helix</keyword>
<feature type="transmembrane region" description="Helical" evidence="1">
    <location>
        <begin position="47"/>
        <end position="65"/>
    </location>
</feature>
<keyword evidence="1" id="KW-0812">Transmembrane</keyword>
<evidence type="ECO:0008006" key="4">
    <source>
        <dbReference type="Google" id="ProtNLM"/>
    </source>
</evidence>
<keyword evidence="3" id="KW-1185">Reference proteome</keyword>
<proteinExistence type="predicted"/>
<evidence type="ECO:0000256" key="1">
    <source>
        <dbReference type="SAM" id="Phobius"/>
    </source>
</evidence>
<organism evidence="2 3">
    <name type="scientific">Dyadobacter endophyticus</name>
    <dbReference type="NCBI Taxonomy" id="1749036"/>
    <lineage>
        <taxon>Bacteria</taxon>
        <taxon>Pseudomonadati</taxon>
        <taxon>Bacteroidota</taxon>
        <taxon>Cytophagia</taxon>
        <taxon>Cytophagales</taxon>
        <taxon>Spirosomataceae</taxon>
        <taxon>Dyadobacter</taxon>
    </lineage>
</organism>
<protein>
    <recommendedName>
        <fullName evidence="4">DUF4133 domain-containing protein</fullName>
    </recommendedName>
</protein>
<sequence>MIKEVVKGADDEIEFIGFKGRYFNRLIAMVLILVAITFIVYGFGLNSILFFFIMFGIGTGGFFYIKHEMEMNKKFGHIHKSHKAPKAIIQNQQFFKMIKK</sequence>
<reference evidence="3" key="1">
    <citation type="journal article" date="2019" name="Int. J. Syst. Evol. Microbiol.">
        <title>The Global Catalogue of Microorganisms (GCM) 10K type strain sequencing project: providing services to taxonomists for standard genome sequencing and annotation.</title>
        <authorList>
            <consortium name="The Broad Institute Genomics Platform"/>
            <consortium name="The Broad Institute Genome Sequencing Center for Infectious Disease"/>
            <person name="Wu L."/>
            <person name="Ma J."/>
        </authorList>
    </citation>
    <scope>NUCLEOTIDE SEQUENCE [LARGE SCALE GENOMIC DNA]</scope>
    <source>
        <strain evidence="3">CGMCC 1.15288</strain>
    </source>
</reference>
<gene>
    <name evidence="2" type="ORF">GCM10007423_63660</name>
</gene>
<name>A0ABQ1ZC85_9BACT</name>
<comment type="caution">
    <text evidence="2">The sequence shown here is derived from an EMBL/GenBank/DDBJ whole genome shotgun (WGS) entry which is preliminary data.</text>
</comment>
<evidence type="ECO:0000313" key="3">
    <source>
        <dbReference type="Proteomes" id="UP000600214"/>
    </source>
</evidence>
<dbReference type="Proteomes" id="UP000600214">
    <property type="component" value="Unassembled WGS sequence"/>
</dbReference>
<dbReference type="InterPro" id="IPR025407">
    <property type="entry name" value="DUF4133"/>
</dbReference>